<dbReference type="Pfam" id="PF20030">
    <property type="entry name" value="bpMoxR"/>
    <property type="match status" value="1"/>
</dbReference>
<dbReference type="SUPFAM" id="SSF52540">
    <property type="entry name" value="P-loop containing nucleoside triphosphate hydrolases"/>
    <property type="match status" value="1"/>
</dbReference>
<dbReference type="Gene3D" id="3.40.50.300">
    <property type="entry name" value="P-loop containing nucleotide triphosphate hydrolases"/>
    <property type="match status" value="1"/>
</dbReference>
<dbReference type="InterPro" id="IPR045427">
    <property type="entry name" value="MoxR"/>
</dbReference>
<sequence>MTKIIDIKNTLNQKYFERENEIEAMLTAIVARQHILLIGSAGTGKSAISSELKNVIKGSNYFQWLLTQFSTPEELFGVISIKELENGIYKRNIQGKLPEAHFAFLDEIFKANSAILNSLLTIINERLFYNNGSPLKTPLMSIVGSSNEYPEEGEGLEALFDRFLLRFEVEYIKDENNFIQMLKGDNQNIQMPSLTLDELIQEQFLADTVNIPVDVYNVLAEIRRLLADEGIRPSDRRFKQSLSLLKAKAHIEGRNEVLVGDILLLKNALWETVDQKTLTSQIVTENAQDKVTLLIQQRESEVDELCKQGYESNDTDTKIETRKKLLTIEKELEELKSKSNNPAIQSMLNKIKTTTVAIQESVLGF</sequence>
<evidence type="ECO:0000313" key="3">
    <source>
        <dbReference type="EMBL" id="PKG26671.1"/>
    </source>
</evidence>
<evidence type="ECO:0000259" key="2">
    <source>
        <dbReference type="Pfam" id="PF20030"/>
    </source>
</evidence>
<dbReference type="Pfam" id="PF17868">
    <property type="entry name" value="AAA_lid_8"/>
    <property type="match status" value="1"/>
</dbReference>
<dbReference type="InterPro" id="IPR027417">
    <property type="entry name" value="P-loop_NTPase"/>
</dbReference>
<dbReference type="PANTHER" id="PTHR32204:SF0">
    <property type="entry name" value="ATPASE RAVA"/>
    <property type="match status" value="1"/>
</dbReference>
<dbReference type="PANTHER" id="PTHR32204">
    <property type="entry name" value="ATPASE RAVA"/>
    <property type="match status" value="1"/>
</dbReference>
<dbReference type="InterPro" id="IPR041538">
    <property type="entry name" value="RavA-like_AAA_lid"/>
</dbReference>
<organism evidence="3 4">
    <name type="scientific">Cytobacillus horneckiae</name>
    <dbReference type="NCBI Taxonomy" id="549687"/>
    <lineage>
        <taxon>Bacteria</taxon>
        <taxon>Bacillati</taxon>
        <taxon>Bacillota</taxon>
        <taxon>Bacilli</taxon>
        <taxon>Bacillales</taxon>
        <taxon>Bacillaceae</taxon>
        <taxon>Cytobacillus</taxon>
    </lineage>
</organism>
<feature type="domain" description="ATPase RavA-like AAA lid" evidence="1">
    <location>
        <begin position="214"/>
        <end position="282"/>
    </location>
</feature>
<feature type="domain" description="MoxR" evidence="2">
    <location>
        <begin position="4"/>
        <end position="185"/>
    </location>
</feature>
<dbReference type="AlphaFoldDB" id="A0A2N0ZAY1"/>
<dbReference type="InterPro" id="IPR050513">
    <property type="entry name" value="RavA_ATPases"/>
</dbReference>
<dbReference type="EMBL" id="PISD01000061">
    <property type="protein sequence ID" value="PKG26671.1"/>
    <property type="molecule type" value="Genomic_DNA"/>
</dbReference>
<dbReference type="Proteomes" id="UP000233343">
    <property type="component" value="Unassembled WGS sequence"/>
</dbReference>
<dbReference type="CDD" id="cd00009">
    <property type="entry name" value="AAA"/>
    <property type="match status" value="1"/>
</dbReference>
<dbReference type="RefSeq" id="WP_066194504.1">
    <property type="nucleotide sequence ID" value="NZ_JARSFA010000044.1"/>
</dbReference>
<name>A0A2N0ZAY1_9BACI</name>
<accession>A0A2N0ZAY1</accession>
<protein>
    <submittedName>
        <fullName evidence="3">ATPase</fullName>
    </submittedName>
</protein>
<keyword evidence="4" id="KW-1185">Reference proteome</keyword>
<reference evidence="3 4" key="1">
    <citation type="journal article" date="2010" name="Int. J. Syst. Evol. Microbiol.">
        <title>Bacillus horneckiae sp. nov., isolated from a spacecraft-assembly clean room.</title>
        <authorList>
            <person name="Vaishampayan P."/>
            <person name="Probst A."/>
            <person name="Krishnamurthi S."/>
            <person name="Ghosh S."/>
            <person name="Osman S."/>
            <person name="McDowall A."/>
            <person name="Ruckmani A."/>
            <person name="Mayilraj S."/>
            <person name="Venkateswaran K."/>
        </authorList>
    </citation>
    <scope>NUCLEOTIDE SEQUENCE [LARGE SCALE GENOMIC DNA]</scope>
    <source>
        <strain evidence="4">1PO1SC</strain>
    </source>
</reference>
<proteinExistence type="predicted"/>
<gene>
    <name evidence="3" type="ORF">CWS20_22755</name>
</gene>
<evidence type="ECO:0000313" key="4">
    <source>
        <dbReference type="Proteomes" id="UP000233343"/>
    </source>
</evidence>
<evidence type="ECO:0000259" key="1">
    <source>
        <dbReference type="Pfam" id="PF17868"/>
    </source>
</evidence>
<comment type="caution">
    <text evidence="3">The sequence shown here is derived from an EMBL/GenBank/DDBJ whole genome shotgun (WGS) entry which is preliminary data.</text>
</comment>